<evidence type="ECO:0000313" key="4">
    <source>
        <dbReference type="Proteomes" id="UP001049176"/>
    </source>
</evidence>
<name>A0A9P7V3S8_9AGAR</name>
<reference evidence="3" key="1">
    <citation type="journal article" date="2021" name="Genome Biol. Evol.">
        <title>The assembled and annotated genome of the fairy-ring fungus Marasmius oreades.</title>
        <authorList>
            <person name="Hiltunen M."/>
            <person name="Ament-Velasquez S.L."/>
            <person name="Johannesson H."/>
        </authorList>
    </citation>
    <scope>NUCLEOTIDE SEQUENCE</scope>
    <source>
        <strain evidence="3">03SP1</strain>
    </source>
</reference>
<feature type="compositionally biased region" description="Basic and acidic residues" evidence="1">
    <location>
        <begin position="1"/>
        <end position="10"/>
    </location>
</feature>
<dbReference type="OrthoDB" id="2913628at2759"/>
<feature type="region of interest" description="Disordered" evidence="1">
    <location>
        <begin position="1"/>
        <end position="67"/>
    </location>
</feature>
<keyword evidence="4" id="KW-1185">Reference proteome</keyword>
<proteinExistence type="predicted"/>
<dbReference type="AlphaFoldDB" id="A0A9P7V3S8"/>
<comment type="caution">
    <text evidence="3">The sequence shown here is derived from an EMBL/GenBank/DDBJ whole genome shotgun (WGS) entry which is preliminary data.</text>
</comment>
<accession>A0A9P7V3S8</accession>
<evidence type="ECO:0000256" key="2">
    <source>
        <dbReference type="SAM" id="Phobius"/>
    </source>
</evidence>
<feature type="transmembrane region" description="Helical" evidence="2">
    <location>
        <begin position="190"/>
        <end position="208"/>
    </location>
</feature>
<keyword evidence="2" id="KW-0472">Membrane</keyword>
<organism evidence="3 4">
    <name type="scientific">Marasmius oreades</name>
    <name type="common">fairy-ring Marasmius</name>
    <dbReference type="NCBI Taxonomy" id="181124"/>
    <lineage>
        <taxon>Eukaryota</taxon>
        <taxon>Fungi</taxon>
        <taxon>Dikarya</taxon>
        <taxon>Basidiomycota</taxon>
        <taxon>Agaricomycotina</taxon>
        <taxon>Agaricomycetes</taxon>
        <taxon>Agaricomycetidae</taxon>
        <taxon>Agaricales</taxon>
        <taxon>Marasmiineae</taxon>
        <taxon>Marasmiaceae</taxon>
        <taxon>Marasmius</taxon>
    </lineage>
</organism>
<dbReference type="EMBL" id="CM032181">
    <property type="protein sequence ID" value="KAG7099819.1"/>
    <property type="molecule type" value="Genomic_DNA"/>
</dbReference>
<keyword evidence="2" id="KW-0812">Transmembrane</keyword>
<protein>
    <submittedName>
        <fullName evidence="3">Uncharacterized protein</fullName>
    </submittedName>
</protein>
<evidence type="ECO:0000256" key="1">
    <source>
        <dbReference type="SAM" id="MobiDB-lite"/>
    </source>
</evidence>
<dbReference type="Proteomes" id="UP001049176">
    <property type="component" value="Chromosome 1"/>
</dbReference>
<dbReference type="RefSeq" id="XP_043016289.1">
    <property type="nucleotide sequence ID" value="XM_043147579.1"/>
</dbReference>
<keyword evidence="2" id="KW-1133">Transmembrane helix</keyword>
<dbReference type="GeneID" id="66070704"/>
<gene>
    <name evidence="3" type="ORF">E1B28_001628</name>
</gene>
<sequence length="240" mass="25697">MLVNSDKAEQAAEEQANSRPSLGQPPPSYDASKATAGDAPVPMTAPVGPPFLPATAATSTSSPSDKPLKDAAQRLQLAIEEYRAAQEQFGGAGASTQNKQIVREQEEAIIRKLKEVGDNSNEIRVREYYHRTADLFMRAAPEKKKGMLNDVGRGLVMLIATPLALCAASIGAVGDILAGTSLLIKGIGKTALVVATGGFYLFFANISLKDDDRLSNILLSHSMLVWRRAVVIQNYLESKS</sequence>
<evidence type="ECO:0000313" key="3">
    <source>
        <dbReference type="EMBL" id="KAG7099819.1"/>
    </source>
</evidence>
<feature type="transmembrane region" description="Helical" evidence="2">
    <location>
        <begin position="154"/>
        <end position="178"/>
    </location>
</feature>